<evidence type="ECO:0000256" key="1">
    <source>
        <dbReference type="ARBA" id="ARBA00023054"/>
    </source>
</evidence>
<proteinExistence type="predicted"/>
<dbReference type="STRING" id="137246.A0A401TNH4"/>
<gene>
    <name evidence="2" type="ORF">chiPu_0028208</name>
</gene>
<evidence type="ECO:0000313" key="3">
    <source>
        <dbReference type="Proteomes" id="UP000287033"/>
    </source>
</evidence>
<protein>
    <submittedName>
        <fullName evidence="2">Uncharacterized protein</fullName>
    </submittedName>
</protein>
<accession>A0A401TNH4</accession>
<dbReference type="PANTHER" id="PTHR14166">
    <property type="entry name" value="SLIT-ROBO RHO GTPASE ACTIVATING PROTEIN"/>
    <property type="match status" value="1"/>
</dbReference>
<dbReference type="SUPFAM" id="SSF103657">
    <property type="entry name" value="BAR/IMD domain-like"/>
    <property type="match status" value="1"/>
</dbReference>
<name>A0A401TNH4_CHIPU</name>
<evidence type="ECO:0000313" key="2">
    <source>
        <dbReference type="EMBL" id="GCC44173.1"/>
    </source>
</evidence>
<dbReference type="EMBL" id="BEZZ01125811">
    <property type="protein sequence ID" value="GCC44173.1"/>
    <property type="molecule type" value="Genomic_DNA"/>
</dbReference>
<dbReference type="InterPro" id="IPR051627">
    <property type="entry name" value="SLIT-ROBO_RhoGAP"/>
</dbReference>
<dbReference type="Proteomes" id="UP000287033">
    <property type="component" value="Unassembled WGS sequence"/>
</dbReference>
<dbReference type="OrthoDB" id="5981864at2759"/>
<organism evidence="2 3">
    <name type="scientific">Chiloscyllium punctatum</name>
    <name type="common">Brownbanded bambooshark</name>
    <name type="synonym">Hemiscyllium punctatum</name>
    <dbReference type="NCBI Taxonomy" id="137246"/>
    <lineage>
        <taxon>Eukaryota</taxon>
        <taxon>Metazoa</taxon>
        <taxon>Chordata</taxon>
        <taxon>Craniata</taxon>
        <taxon>Vertebrata</taxon>
        <taxon>Chondrichthyes</taxon>
        <taxon>Elasmobranchii</taxon>
        <taxon>Galeomorphii</taxon>
        <taxon>Galeoidea</taxon>
        <taxon>Orectolobiformes</taxon>
        <taxon>Hemiscylliidae</taxon>
        <taxon>Chiloscyllium</taxon>
    </lineage>
</organism>
<feature type="non-terminal residue" evidence="2">
    <location>
        <position position="83"/>
    </location>
</feature>
<sequence>MVIVFSFRKDPNALSPVNCWHLILSQCRQESRDHGALSEIYSNNITLRLSHINEDVARLSKKSKEIGVQMQEELLKVTGELQT</sequence>
<dbReference type="AlphaFoldDB" id="A0A401TNH4"/>
<reference evidence="2 3" key="1">
    <citation type="journal article" date="2018" name="Nat. Ecol. Evol.">
        <title>Shark genomes provide insights into elasmobranch evolution and the origin of vertebrates.</title>
        <authorList>
            <person name="Hara Y"/>
            <person name="Yamaguchi K"/>
            <person name="Onimaru K"/>
            <person name="Kadota M"/>
            <person name="Koyanagi M"/>
            <person name="Keeley SD"/>
            <person name="Tatsumi K"/>
            <person name="Tanaka K"/>
            <person name="Motone F"/>
            <person name="Kageyama Y"/>
            <person name="Nozu R"/>
            <person name="Adachi N"/>
            <person name="Nishimura O"/>
            <person name="Nakagawa R"/>
            <person name="Tanegashima C"/>
            <person name="Kiyatake I"/>
            <person name="Matsumoto R"/>
            <person name="Murakumo K"/>
            <person name="Nishida K"/>
            <person name="Terakita A"/>
            <person name="Kuratani S"/>
            <person name="Sato K"/>
            <person name="Hyodo S Kuraku.S."/>
        </authorList>
    </citation>
    <scope>NUCLEOTIDE SEQUENCE [LARGE SCALE GENOMIC DNA]</scope>
</reference>
<dbReference type="InterPro" id="IPR027267">
    <property type="entry name" value="AH/BAR_dom_sf"/>
</dbReference>
<comment type="caution">
    <text evidence="2">The sequence shown here is derived from an EMBL/GenBank/DDBJ whole genome shotgun (WGS) entry which is preliminary data.</text>
</comment>
<keyword evidence="1" id="KW-0175">Coiled coil</keyword>
<keyword evidence="3" id="KW-1185">Reference proteome</keyword>
<dbReference type="Gene3D" id="1.20.1270.60">
    <property type="entry name" value="Arfaptin homology (AH) domain/BAR domain"/>
    <property type="match status" value="1"/>
</dbReference>